<gene>
    <name evidence="1" type="ORF">SAMN05444374_103207</name>
</gene>
<protein>
    <submittedName>
        <fullName evidence="1">Uncharacterized protein</fullName>
    </submittedName>
</protein>
<dbReference type="GeneID" id="85487826"/>
<dbReference type="AlphaFoldDB" id="A0A1I0SZZ1"/>
<dbReference type="RefSeq" id="WP_170851455.1">
    <property type="nucleotide sequence ID" value="NZ_FOJN01000003.1"/>
</dbReference>
<dbReference type="EMBL" id="FOJN01000003">
    <property type="protein sequence ID" value="SFA45069.1"/>
    <property type="molecule type" value="Genomic_DNA"/>
</dbReference>
<dbReference type="Proteomes" id="UP000182054">
    <property type="component" value="Unassembled WGS sequence"/>
</dbReference>
<proteinExistence type="predicted"/>
<organism evidence="1 2">
    <name type="scientific">Rhodococcoides kroppenstedtii</name>
    <dbReference type="NCBI Taxonomy" id="293050"/>
    <lineage>
        <taxon>Bacteria</taxon>
        <taxon>Bacillati</taxon>
        <taxon>Actinomycetota</taxon>
        <taxon>Actinomycetes</taxon>
        <taxon>Mycobacteriales</taxon>
        <taxon>Nocardiaceae</taxon>
        <taxon>Rhodococcoides</taxon>
    </lineage>
</organism>
<sequence length="54" mass="5691">MQPGDHITLHPSGTSTFEIVDLDDTHATVTPTGTDAAAPGAYTFRVPRTHLTAT</sequence>
<evidence type="ECO:0000313" key="1">
    <source>
        <dbReference type="EMBL" id="SFA45069.1"/>
    </source>
</evidence>
<evidence type="ECO:0000313" key="2">
    <source>
        <dbReference type="Proteomes" id="UP000182054"/>
    </source>
</evidence>
<name>A0A1I0SZZ1_9NOCA</name>
<reference evidence="1 2" key="1">
    <citation type="submission" date="2016-10" db="EMBL/GenBank/DDBJ databases">
        <authorList>
            <person name="de Groot N.N."/>
        </authorList>
    </citation>
    <scope>NUCLEOTIDE SEQUENCE [LARGE SCALE GENOMIC DNA]</scope>
    <source>
        <strain evidence="1 2">DSM 44908</strain>
    </source>
</reference>
<accession>A0A1I0SZZ1</accession>